<dbReference type="Pfam" id="PF10912">
    <property type="entry name" value="Glam1"/>
    <property type="match status" value="1"/>
</dbReference>
<protein>
    <submittedName>
        <fullName evidence="3">Vesicle transport protein</fullName>
    </submittedName>
</protein>
<feature type="transmembrane region" description="Helical" evidence="1">
    <location>
        <begin position="48"/>
        <end position="66"/>
    </location>
</feature>
<sequence>MSEPEKKVPSDNQPKVFCCKVRTILILLSIFGLTSSITFTVLSEHYRVIAGFTITFYLMVLIGAFFHIKLCLSAAQKLNIACQVMHFALSMTTYGWRLYFELILAGAAIKVFEFIMVRRLGIYISSVKNVGKVHPPV</sequence>
<evidence type="ECO:0000256" key="1">
    <source>
        <dbReference type="SAM" id="Phobius"/>
    </source>
</evidence>
<feature type="transmembrane region" description="Helical" evidence="1">
    <location>
        <begin position="102"/>
        <end position="121"/>
    </location>
</feature>
<dbReference type="InterPro" id="IPR024483">
    <property type="entry name" value="Glam1"/>
</dbReference>
<keyword evidence="2" id="KW-1185">Reference proteome</keyword>
<dbReference type="AlphaFoldDB" id="A0A1I7U9L5"/>
<keyword evidence="1" id="KW-1133">Transmembrane helix</keyword>
<name>A0A1I7U9L5_9PELO</name>
<organism evidence="2 3">
    <name type="scientific">Caenorhabditis tropicalis</name>
    <dbReference type="NCBI Taxonomy" id="1561998"/>
    <lineage>
        <taxon>Eukaryota</taxon>
        <taxon>Metazoa</taxon>
        <taxon>Ecdysozoa</taxon>
        <taxon>Nematoda</taxon>
        <taxon>Chromadorea</taxon>
        <taxon>Rhabditida</taxon>
        <taxon>Rhabditina</taxon>
        <taxon>Rhabditomorpha</taxon>
        <taxon>Rhabditoidea</taxon>
        <taxon>Rhabditidae</taxon>
        <taxon>Peloderinae</taxon>
        <taxon>Caenorhabditis</taxon>
    </lineage>
</organism>
<reference evidence="3" key="1">
    <citation type="submission" date="2016-11" db="UniProtKB">
        <authorList>
            <consortium name="WormBaseParasite"/>
        </authorList>
    </citation>
    <scope>IDENTIFICATION</scope>
</reference>
<accession>A0A1I7U9L5</accession>
<evidence type="ECO:0000313" key="2">
    <source>
        <dbReference type="Proteomes" id="UP000095282"/>
    </source>
</evidence>
<feature type="transmembrane region" description="Helical" evidence="1">
    <location>
        <begin position="21"/>
        <end position="42"/>
    </location>
</feature>
<keyword evidence="1" id="KW-0812">Transmembrane</keyword>
<keyword evidence="1" id="KW-0472">Membrane</keyword>
<proteinExistence type="predicted"/>
<dbReference type="Proteomes" id="UP000095282">
    <property type="component" value="Unplaced"/>
</dbReference>
<evidence type="ECO:0000313" key="3">
    <source>
        <dbReference type="WBParaSite" id="Csp11.Scaffold629.g16262.t1"/>
    </source>
</evidence>
<dbReference type="WBParaSite" id="Csp11.Scaffold629.g16262.t1">
    <property type="protein sequence ID" value="Csp11.Scaffold629.g16262.t1"/>
    <property type="gene ID" value="Csp11.Scaffold629.g16262"/>
</dbReference>